<feature type="non-terminal residue" evidence="1">
    <location>
        <position position="170"/>
    </location>
</feature>
<gene>
    <name evidence="1" type="ORF">S12H4_48712</name>
</gene>
<sequence>MPDLYIFKTQVGMFDPVALQNHNVCIHYVHKAYYRKVDFLEGIPPFQCIDITAGLGLPAVTPSGRVNIANLEMADNEFGLWRWYPIDDAQIRLYHPAGISKYQLRNLQVPVDMNILFRDPNLVSTEIAVWQNNRPAVEAINGHAFALGAVRLIAIGYRFHTVDLESGKEA</sequence>
<evidence type="ECO:0000313" key="1">
    <source>
        <dbReference type="EMBL" id="GAJ06322.1"/>
    </source>
</evidence>
<organism evidence="1">
    <name type="scientific">marine sediment metagenome</name>
    <dbReference type="NCBI Taxonomy" id="412755"/>
    <lineage>
        <taxon>unclassified sequences</taxon>
        <taxon>metagenomes</taxon>
        <taxon>ecological metagenomes</taxon>
    </lineage>
</organism>
<reference evidence="1" key="1">
    <citation type="journal article" date="2014" name="Front. Microbiol.">
        <title>High frequency of phylogenetically diverse reductive dehalogenase-homologous genes in deep subseafloor sedimentary metagenomes.</title>
        <authorList>
            <person name="Kawai M."/>
            <person name="Futagami T."/>
            <person name="Toyoda A."/>
            <person name="Takaki Y."/>
            <person name="Nishi S."/>
            <person name="Hori S."/>
            <person name="Arai W."/>
            <person name="Tsubouchi T."/>
            <person name="Morono Y."/>
            <person name="Uchiyama I."/>
            <person name="Ito T."/>
            <person name="Fujiyama A."/>
            <person name="Inagaki F."/>
            <person name="Takami H."/>
        </authorList>
    </citation>
    <scope>NUCLEOTIDE SEQUENCE</scope>
    <source>
        <strain evidence="1">Expedition CK06-06</strain>
    </source>
</reference>
<comment type="caution">
    <text evidence="1">The sequence shown here is derived from an EMBL/GenBank/DDBJ whole genome shotgun (WGS) entry which is preliminary data.</text>
</comment>
<accession>X1URT1</accession>
<dbReference type="AlphaFoldDB" id="X1URT1"/>
<name>X1URT1_9ZZZZ</name>
<dbReference type="EMBL" id="BARW01030473">
    <property type="protein sequence ID" value="GAJ06322.1"/>
    <property type="molecule type" value="Genomic_DNA"/>
</dbReference>
<protein>
    <submittedName>
        <fullName evidence="1">Uncharacterized protein</fullName>
    </submittedName>
</protein>
<proteinExistence type="predicted"/>